<dbReference type="RefSeq" id="WP_307285524.1">
    <property type="nucleotide sequence ID" value="NZ_JAUSVX010000028.1"/>
</dbReference>
<comment type="function">
    <text evidence="2">With LigD forms a non-homologous end joining (NHEJ) DNA repair enzyme, which repairs dsDNA breaks with reduced fidelity. Binds linear dsDNA with 5'- and 3'- overhangs but not closed circular dsDNA nor ssDNA. Recruits and stimulates the ligase activity of LigD.</text>
</comment>
<dbReference type="Pfam" id="PF02735">
    <property type="entry name" value="Ku"/>
    <property type="match status" value="1"/>
</dbReference>
<keyword evidence="6" id="KW-1185">Reference proteome</keyword>
<comment type="caution">
    <text evidence="5">The sequence shown here is derived from an EMBL/GenBank/DDBJ whole genome shotgun (WGS) entry which is preliminary data.</text>
</comment>
<dbReference type="PANTHER" id="PTHR41251:SF1">
    <property type="entry name" value="NON-HOMOLOGOUS END JOINING PROTEIN KU"/>
    <property type="match status" value="1"/>
</dbReference>
<dbReference type="PIRSF" id="PIRSF006493">
    <property type="entry name" value="Prok_Ku"/>
    <property type="match status" value="1"/>
</dbReference>
<keyword evidence="2" id="KW-0227">DNA damage</keyword>
<keyword evidence="2" id="KW-0234">DNA repair</keyword>
<dbReference type="Proteomes" id="UP001242480">
    <property type="component" value="Unassembled WGS sequence"/>
</dbReference>
<evidence type="ECO:0000259" key="4">
    <source>
        <dbReference type="SMART" id="SM00559"/>
    </source>
</evidence>
<keyword evidence="2" id="KW-0233">DNA recombination</keyword>
<organism evidence="5 6">
    <name type="scientific">Labrys wisconsinensis</name>
    <dbReference type="NCBI Taxonomy" id="425677"/>
    <lineage>
        <taxon>Bacteria</taxon>
        <taxon>Pseudomonadati</taxon>
        <taxon>Pseudomonadota</taxon>
        <taxon>Alphaproteobacteria</taxon>
        <taxon>Hyphomicrobiales</taxon>
        <taxon>Xanthobacteraceae</taxon>
        <taxon>Labrys</taxon>
    </lineage>
</organism>
<dbReference type="InterPro" id="IPR009187">
    <property type="entry name" value="Prok_Ku"/>
</dbReference>
<name>A0ABU0JL12_9HYPH</name>
<dbReference type="InterPro" id="IPR006164">
    <property type="entry name" value="DNA_bd_Ku70/Ku80"/>
</dbReference>
<evidence type="ECO:0000313" key="6">
    <source>
        <dbReference type="Proteomes" id="UP001242480"/>
    </source>
</evidence>
<dbReference type="InterPro" id="IPR016194">
    <property type="entry name" value="SPOC-like_C_dom_sf"/>
</dbReference>
<feature type="domain" description="Ku" evidence="4">
    <location>
        <begin position="55"/>
        <end position="185"/>
    </location>
</feature>
<evidence type="ECO:0000256" key="3">
    <source>
        <dbReference type="SAM" id="MobiDB-lite"/>
    </source>
</evidence>
<dbReference type="PANTHER" id="PTHR41251">
    <property type="entry name" value="NON-HOMOLOGOUS END JOINING PROTEIN KU"/>
    <property type="match status" value="1"/>
</dbReference>
<dbReference type="NCBIfam" id="TIGR02772">
    <property type="entry name" value="Ku_bact"/>
    <property type="match status" value="1"/>
</dbReference>
<comment type="subunit">
    <text evidence="2">Homodimer. Interacts with LigD.</text>
</comment>
<dbReference type="HAMAP" id="MF_01875">
    <property type="entry name" value="Prokaryotic_Ku"/>
    <property type="match status" value="1"/>
</dbReference>
<comment type="similarity">
    <text evidence="2">Belongs to the prokaryotic Ku family.</text>
</comment>
<evidence type="ECO:0000256" key="1">
    <source>
        <dbReference type="ARBA" id="ARBA00023125"/>
    </source>
</evidence>
<protein>
    <recommendedName>
        <fullName evidence="2">Non-homologous end joining protein Ku</fullName>
    </recommendedName>
</protein>
<accession>A0ABU0JL12</accession>
<evidence type="ECO:0000256" key="2">
    <source>
        <dbReference type="HAMAP-Rule" id="MF_01875"/>
    </source>
</evidence>
<gene>
    <name evidence="2" type="primary">ku</name>
    <name evidence="5" type="ORF">QO011_008024</name>
</gene>
<proteinExistence type="inferred from homology"/>
<dbReference type="SUPFAM" id="SSF100939">
    <property type="entry name" value="SPOC domain-like"/>
    <property type="match status" value="1"/>
</dbReference>
<dbReference type="SMART" id="SM00559">
    <property type="entry name" value="Ku78"/>
    <property type="match status" value="1"/>
</dbReference>
<keyword evidence="1 2" id="KW-0238">DNA-binding</keyword>
<dbReference type="Gene3D" id="2.40.290.10">
    <property type="match status" value="1"/>
</dbReference>
<dbReference type="EMBL" id="JAUSVX010000028">
    <property type="protein sequence ID" value="MDQ0474982.1"/>
    <property type="molecule type" value="Genomic_DNA"/>
</dbReference>
<reference evidence="5 6" key="1">
    <citation type="submission" date="2023-07" db="EMBL/GenBank/DDBJ databases">
        <title>Genomic Encyclopedia of Type Strains, Phase IV (KMG-IV): sequencing the most valuable type-strain genomes for metagenomic binning, comparative biology and taxonomic classification.</title>
        <authorList>
            <person name="Goeker M."/>
        </authorList>
    </citation>
    <scope>NUCLEOTIDE SEQUENCE [LARGE SCALE GENOMIC DNA]</scope>
    <source>
        <strain evidence="5 6">DSM 19619</strain>
    </source>
</reference>
<sequence length="282" mass="30580">MAPRASWRGVLKVADIVCPVALHAAASTAERIAFHILNRKTGHRVHRQFVDAQTEKPVAAEDQVKGYQTPQGELVLVEPEEIAAAIPESDKTLDVEAFVACDAVDTLYLDRPYYLTPAAPDDAEAYGLLREEMQARKVAALARTVLFRRMRTLLIRPQGEGFIADTLNFDHEVGSPDEAFADIPKPTIAKEMLDLARHIIDTKMGAFDPAAFDDRYEAALADLVKAKLEGRKITPPKPRAPTGPSDLLEALRRSAGAGTPPPRSGKAGTGARSSSAPRRKAG</sequence>
<feature type="region of interest" description="Disordered" evidence="3">
    <location>
        <begin position="232"/>
        <end position="282"/>
    </location>
</feature>
<evidence type="ECO:0000313" key="5">
    <source>
        <dbReference type="EMBL" id="MDQ0474982.1"/>
    </source>
</evidence>